<gene>
    <name evidence="3" type="ORF">ACS04_04900</name>
</gene>
<feature type="region of interest" description="Disordered" evidence="1">
    <location>
        <begin position="114"/>
        <end position="140"/>
    </location>
</feature>
<protein>
    <submittedName>
        <fullName evidence="3">Uncharacterized protein</fullName>
    </submittedName>
</protein>
<evidence type="ECO:0000256" key="2">
    <source>
        <dbReference type="SAM" id="Phobius"/>
    </source>
</evidence>
<dbReference type="EMBL" id="LFML01000017">
    <property type="protein sequence ID" value="KMO98922.1"/>
    <property type="molecule type" value="Genomic_DNA"/>
</dbReference>
<feature type="compositionally biased region" description="Basic and acidic residues" evidence="1">
    <location>
        <begin position="127"/>
        <end position="140"/>
    </location>
</feature>
<reference evidence="3 4" key="1">
    <citation type="submission" date="2015-06" db="EMBL/GenBank/DDBJ databases">
        <title>Recapitulation of the evolution of biosynthetic gene clusters reveals hidden chemical diversity on bacterial genomes.</title>
        <authorList>
            <person name="Cruz-Morales P."/>
            <person name="Martinez-Guerrero C."/>
            <person name="Morales-Escalante M.A."/>
            <person name="Yanez-Guerra L.A."/>
            <person name="Kopp J.F."/>
            <person name="Feldmann J."/>
            <person name="Ramos-Aboites H.E."/>
            <person name="Barona-Gomez F."/>
        </authorList>
    </citation>
    <scope>NUCLEOTIDE SEQUENCE [LARGE SCALE GENOMIC DNA]</scope>
    <source>
        <strain evidence="3 4">ATCC 31245</strain>
    </source>
</reference>
<dbReference type="AlphaFoldDB" id="A0A0J6XXF0"/>
<evidence type="ECO:0000313" key="3">
    <source>
        <dbReference type="EMBL" id="KMO98922.1"/>
    </source>
</evidence>
<feature type="transmembrane region" description="Helical" evidence="2">
    <location>
        <begin position="93"/>
        <end position="110"/>
    </location>
</feature>
<dbReference type="RefSeq" id="WP_048475255.1">
    <property type="nucleotide sequence ID" value="NZ_JBIRUD010000009.1"/>
</dbReference>
<dbReference type="PATRIC" id="fig|66430.4.peg.2672"/>
<evidence type="ECO:0000313" key="4">
    <source>
        <dbReference type="Proteomes" id="UP000035932"/>
    </source>
</evidence>
<sequence length="140" mass="14883">MRERRIYAVAGAVMGGVWAWGSGTPAWEHALRLLVLVVCAAALMALAHRRRARLGRPVEGRLHRGLLVGKVLLVAAALLLDQLLGLWVSEPSLITAALLFAGIAAGGPALHRRLTRDGSGTGNRRAAPSDRRELSGADSR</sequence>
<keyword evidence="4" id="KW-1185">Reference proteome</keyword>
<dbReference type="Proteomes" id="UP000035932">
    <property type="component" value="Unassembled WGS sequence"/>
</dbReference>
<name>A0A0J6XXF0_9ACTN</name>
<keyword evidence="2" id="KW-0812">Transmembrane</keyword>
<evidence type="ECO:0000256" key="1">
    <source>
        <dbReference type="SAM" id="MobiDB-lite"/>
    </source>
</evidence>
<feature type="transmembrane region" description="Helical" evidence="2">
    <location>
        <begin position="67"/>
        <end position="87"/>
    </location>
</feature>
<comment type="caution">
    <text evidence="3">The sequence shown here is derived from an EMBL/GenBank/DDBJ whole genome shotgun (WGS) entry which is preliminary data.</text>
</comment>
<organism evidence="3 4">
    <name type="scientific">Streptomyces roseus</name>
    <dbReference type="NCBI Taxonomy" id="66430"/>
    <lineage>
        <taxon>Bacteria</taxon>
        <taxon>Bacillati</taxon>
        <taxon>Actinomycetota</taxon>
        <taxon>Actinomycetes</taxon>
        <taxon>Kitasatosporales</taxon>
        <taxon>Streptomycetaceae</taxon>
        <taxon>Streptomyces</taxon>
    </lineage>
</organism>
<keyword evidence="2" id="KW-0472">Membrane</keyword>
<keyword evidence="2" id="KW-1133">Transmembrane helix</keyword>
<proteinExistence type="predicted"/>
<accession>A0A0J6XXF0</accession>
<feature type="transmembrane region" description="Helical" evidence="2">
    <location>
        <begin position="29"/>
        <end position="47"/>
    </location>
</feature>